<proteinExistence type="predicted"/>
<sequence length="156" mass="17504">MLKLPASVASVVRQFISLIQAAFGASAPDGFRSFPCCAWECIPGLEESSSFPLLPPDANSLQWKKPATTSAAKSHVEASSFSVIYGAPIRFADPSSFWRKRPRRFLKDQKPPKKSFLYLAWVRAGQDQFLSPSLARKILNRRRVCSSFELLLFELH</sequence>
<evidence type="ECO:0000313" key="1">
    <source>
        <dbReference type="EMBL" id="SHH75029.1"/>
    </source>
</evidence>
<protein>
    <submittedName>
        <fullName evidence="1">Uncharacterized protein</fullName>
    </submittedName>
</protein>
<keyword evidence="2" id="KW-1185">Reference proteome</keyword>
<name>A0A1M5VIE3_9VIBR</name>
<evidence type="ECO:0000313" key="2">
    <source>
        <dbReference type="Proteomes" id="UP000184608"/>
    </source>
</evidence>
<reference evidence="1 2" key="1">
    <citation type="submission" date="2016-11" db="EMBL/GenBank/DDBJ databases">
        <authorList>
            <person name="Jaros S."/>
            <person name="Januszkiewicz K."/>
            <person name="Wedrychowicz H."/>
        </authorList>
    </citation>
    <scope>NUCLEOTIDE SEQUENCE [LARGE SCALE GENOMIC DNA]</scope>
    <source>
        <strain evidence="1 2">CECT 7868</strain>
    </source>
</reference>
<dbReference type="AlphaFoldDB" id="A0A1M5VIE3"/>
<organism evidence="1 2">
    <name type="scientific">Vibrio aerogenes CECT 7868</name>
    <dbReference type="NCBI Taxonomy" id="1216006"/>
    <lineage>
        <taxon>Bacteria</taxon>
        <taxon>Pseudomonadati</taxon>
        <taxon>Pseudomonadota</taxon>
        <taxon>Gammaproteobacteria</taxon>
        <taxon>Vibrionales</taxon>
        <taxon>Vibrionaceae</taxon>
        <taxon>Vibrio</taxon>
    </lineage>
</organism>
<accession>A0A1M5VIE3</accession>
<dbReference type="EMBL" id="FQXZ01000005">
    <property type="protein sequence ID" value="SHH75029.1"/>
    <property type="molecule type" value="Genomic_DNA"/>
</dbReference>
<dbReference type="Proteomes" id="UP000184608">
    <property type="component" value="Unassembled WGS sequence"/>
</dbReference>
<gene>
    <name evidence="1" type="ORF">VA7868_00402</name>
</gene>